<evidence type="ECO:0000259" key="15">
    <source>
        <dbReference type="Pfam" id="PF23861"/>
    </source>
</evidence>
<feature type="domain" description="Ribophorin II third" evidence="14">
    <location>
        <begin position="388"/>
        <end position="516"/>
    </location>
</feature>
<evidence type="ECO:0000256" key="9">
    <source>
        <dbReference type="ARBA" id="ARBA00022989"/>
    </source>
</evidence>
<dbReference type="Pfam" id="PF23860">
    <property type="entry name" value="Ribophorin_II_3rd"/>
    <property type="match status" value="1"/>
</dbReference>
<dbReference type="PANTHER" id="PTHR12640">
    <property type="entry name" value="RIBOPHORIN II"/>
    <property type="match status" value="1"/>
</dbReference>
<evidence type="ECO:0000256" key="1">
    <source>
        <dbReference type="ARBA" id="ARBA00002791"/>
    </source>
</evidence>
<dbReference type="Pfam" id="PF05817">
    <property type="entry name" value="Ribophorin_II"/>
    <property type="match status" value="1"/>
</dbReference>
<evidence type="ECO:0000256" key="11">
    <source>
        <dbReference type="ARBA" id="ARBA00046750"/>
    </source>
</evidence>
<dbReference type="GeneID" id="108679064"/>
<dbReference type="UniPathway" id="UPA00378"/>
<comment type="similarity">
    <text evidence="4 12">Belongs to the SWP1 family.</text>
</comment>
<proteinExistence type="inferred from homology"/>
<reference evidence="18" key="1">
    <citation type="submission" date="2025-08" db="UniProtKB">
        <authorList>
            <consortium name="RefSeq"/>
        </authorList>
    </citation>
    <scope>IDENTIFICATION</scope>
    <source>
        <tissue evidence="18">Whole organism</tissue>
    </source>
</reference>
<evidence type="ECO:0000256" key="5">
    <source>
        <dbReference type="ARBA" id="ARBA00017612"/>
    </source>
</evidence>
<keyword evidence="7 12" id="KW-0732">Signal</keyword>
<evidence type="ECO:0000313" key="18">
    <source>
        <dbReference type="RefSeq" id="XP_018023073.1"/>
    </source>
</evidence>
<dbReference type="PANTHER" id="PTHR12640:SF0">
    <property type="entry name" value="DOLICHYL-DIPHOSPHOOLIGOSACCHARIDE--PROTEIN GLYCOSYLTRANSFERASE SUBUNIT 2"/>
    <property type="match status" value="1"/>
</dbReference>
<evidence type="ECO:0000256" key="10">
    <source>
        <dbReference type="ARBA" id="ARBA00023136"/>
    </source>
</evidence>
<feature type="transmembrane region" description="Helical" evidence="12">
    <location>
        <begin position="618"/>
        <end position="636"/>
    </location>
</feature>
<evidence type="ECO:0000259" key="13">
    <source>
        <dbReference type="Pfam" id="PF05817"/>
    </source>
</evidence>
<evidence type="ECO:0000259" key="16">
    <source>
        <dbReference type="Pfam" id="PF25147"/>
    </source>
</evidence>
<evidence type="ECO:0000256" key="12">
    <source>
        <dbReference type="RuleBase" id="RU366029"/>
    </source>
</evidence>
<evidence type="ECO:0000256" key="4">
    <source>
        <dbReference type="ARBA" id="ARBA00009038"/>
    </source>
</evidence>
<feature type="transmembrane region" description="Helical" evidence="12">
    <location>
        <begin position="554"/>
        <end position="575"/>
    </location>
</feature>
<dbReference type="CTD" id="37029"/>
<comment type="subunit">
    <text evidence="11">Component of the oligosaccharyltransferase (OST) complex. OST exists in two different complex forms which contain common core subunits RPN1, RPN2, OST48, OST4, DAD1 and TMEM258, either STT3A or STT3B as catalytic subunits, and form-specific accessory subunits. STT3A complex assembly occurs through the formation of 3 subcomplexes. Subcomplex 1 contains RPN1 and TMEM258, subcomplex 2 contains the STT3A-specific subunits STT3A, DC2/OSTC, and KCP2 as well as the core subunit OST4, and subcomplex 3 contains RPN2, DAD1, and OST48. The STT3A complex can form stable complexes with the Sec61 complex or with both the Sec61 and TRAP complexes. Interacts with DDI2. Interacts with TMEM35A/NACHO.</text>
</comment>
<dbReference type="InterPro" id="IPR055374">
    <property type="entry name" value="Ribophorin_II_3rd"/>
</dbReference>
<comment type="function">
    <text evidence="1 12">Subunit of the oligosaccharyl transferase (OST) complex that catalyzes the initial transfer of a defined glycan (Glc(3)Man(9)GlcNAc(2) in eukaryotes) from the lipid carrier dolichol-pyrophosphate to an asparagine residue within an Asn-X-Ser/Thr consensus motif in nascent polypeptide chains, the first step in protein N-glycosylation. N-glycosylation occurs cotranslationally and the complex associates with the Sec61 complex at the channel-forming translocon complex that mediates protein translocation across the endoplasmic reticulum (ER). All subunits are required for a maximal enzyme activity.</text>
</comment>
<dbReference type="InterPro" id="IPR055373">
    <property type="entry name" value="Ribophorin_II_N"/>
</dbReference>
<feature type="transmembrane region" description="Helical" evidence="12">
    <location>
        <begin position="587"/>
        <end position="612"/>
    </location>
</feature>
<dbReference type="InterPro" id="IPR008814">
    <property type="entry name" value="Swp1"/>
</dbReference>
<evidence type="ECO:0000256" key="6">
    <source>
        <dbReference type="ARBA" id="ARBA00022692"/>
    </source>
</evidence>
<evidence type="ECO:0000256" key="8">
    <source>
        <dbReference type="ARBA" id="ARBA00022824"/>
    </source>
</evidence>
<gene>
    <name evidence="18" type="primary">LOC108679064</name>
</gene>
<accession>A0A8B7PA96</accession>
<evidence type="ECO:0000259" key="14">
    <source>
        <dbReference type="Pfam" id="PF23860"/>
    </source>
</evidence>
<evidence type="ECO:0000256" key="2">
    <source>
        <dbReference type="ARBA" id="ARBA00004477"/>
    </source>
</evidence>
<feature type="signal peptide" evidence="12">
    <location>
        <begin position="1"/>
        <end position="20"/>
    </location>
</feature>
<keyword evidence="10 12" id="KW-0472">Membrane</keyword>
<organism evidence="17 18">
    <name type="scientific">Hyalella azteca</name>
    <name type="common">Amphipod</name>
    <dbReference type="NCBI Taxonomy" id="294128"/>
    <lineage>
        <taxon>Eukaryota</taxon>
        <taxon>Metazoa</taxon>
        <taxon>Ecdysozoa</taxon>
        <taxon>Arthropoda</taxon>
        <taxon>Crustacea</taxon>
        <taxon>Multicrustacea</taxon>
        <taxon>Malacostraca</taxon>
        <taxon>Eumalacostraca</taxon>
        <taxon>Peracarida</taxon>
        <taxon>Amphipoda</taxon>
        <taxon>Senticaudata</taxon>
        <taxon>Talitrida</taxon>
        <taxon>Talitroidea</taxon>
        <taxon>Hyalellidae</taxon>
        <taxon>Hyalella</taxon>
    </lineage>
</organism>
<comment type="pathway">
    <text evidence="3 12">Protein modification; protein glycosylation.</text>
</comment>
<feature type="chain" id="PRO_5036530250" description="Dolichyl-diphosphooligosaccharide--protein glycosyltransferase subunit 2" evidence="12">
    <location>
        <begin position="21"/>
        <end position="665"/>
    </location>
</feature>
<feature type="domain" description="Ribophorin II N-terminal" evidence="13">
    <location>
        <begin position="32"/>
        <end position="266"/>
    </location>
</feature>
<keyword evidence="6 12" id="KW-0812">Transmembrane</keyword>
<dbReference type="OMA" id="QEHETIY"/>
<keyword evidence="9 12" id="KW-1133">Transmembrane helix</keyword>
<dbReference type="Pfam" id="PF23861">
    <property type="entry name" value="Ribophorin_II_2nd"/>
    <property type="match status" value="1"/>
</dbReference>
<feature type="domain" description="Ribophorin II second" evidence="15">
    <location>
        <begin position="275"/>
        <end position="380"/>
    </location>
</feature>
<dbReference type="InterPro" id="IPR055375">
    <property type="entry name" value="Ribophorin_II_2nd"/>
</dbReference>
<dbReference type="KEGG" id="hazt:108679064"/>
<comment type="subcellular location">
    <subcellularLocation>
        <location evidence="2 12">Endoplasmic reticulum membrane</location>
        <topology evidence="2 12">Multi-pass membrane protein</topology>
    </subcellularLocation>
</comment>
<dbReference type="InterPro" id="IPR056790">
    <property type="entry name" value="Ribophorin_II_C"/>
</dbReference>
<dbReference type="Proteomes" id="UP000694843">
    <property type="component" value="Unplaced"/>
</dbReference>
<dbReference type="Pfam" id="PF25147">
    <property type="entry name" value="Ribophorin_II_C"/>
    <property type="match status" value="1"/>
</dbReference>
<dbReference type="GO" id="GO:0006487">
    <property type="term" value="P:protein N-linked glycosylation"/>
    <property type="evidence" value="ECO:0007669"/>
    <property type="project" value="UniProtKB-UniRule"/>
</dbReference>
<keyword evidence="17" id="KW-1185">Reference proteome</keyword>
<sequence>MKSNHKSILFFTTLACVVLSSPSQSLSSSTTLTASDRKRLEAVLEPGWQLTDLNLVTYAASGYKHLGLKVPNSEAACSYVSGQAADTNANTEMLFLAASAAVYLGCPITASPHMKQTLTESISESSSLVEVYHAVLGLHRLKENIDTAKVLAVTQAILKKDDGVLNLGYAFHIGSVLSGDVSSLHSRIEDAVVQADEVDGRMLQFEGGLSITALVVDGAYKLSEAAKRPVPLRPEQAVKFANYLLSRKSVQLPKGVHYLLHALTMFTNNKYHVPVAISLASSVAVSAAQPSVQVSISDLMGNNIPGADVRVTAEQVTRDDDGQVLASSLQLTAVKDSKTLYELDAMALQPKRGFHQLSVTAAASDKRLVGNTKALLKFKVLTSISLERVEVGTADADQSSAPTLKEVVYGSKLAGGPLEADRHQKVLVRFQVKDTTSGKPTRVHQAFVRITHSSSKREIIFKADPEPSSVLYKFEMVVSASQPQFKGVSGLYSMELIIGDACISNPLRWNLADLNLNFPATKPTDSAEAAVDYTYKPKPEITHKFQEPTQRPSAFVSTTFTVLCLLPLVLLLVLWGKLGINVSNFPFSLSALGFHLGIGAIFGLFCFFWLQLNMFTTLRYLFMVGVFTFYCGNSMLSKIAAARKEHETKLVYGPYYQKQYKFHNN</sequence>
<evidence type="ECO:0000256" key="7">
    <source>
        <dbReference type="ARBA" id="ARBA00022729"/>
    </source>
</evidence>
<name>A0A8B7PA96_HYAAZ</name>
<evidence type="ECO:0000313" key="17">
    <source>
        <dbReference type="Proteomes" id="UP000694843"/>
    </source>
</evidence>
<dbReference type="OrthoDB" id="432292at2759"/>
<dbReference type="GO" id="GO:0008250">
    <property type="term" value="C:oligosaccharyltransferase complex"/>
    <property type="evidence" value="ECO:0007669"/>
    <property type="project" value="UniProtKB-UniRule"/>
</dbReference>
<protein>
    <recommendedName>
        <fullName evidence="5 12">Dolichyl-diphosphooligosaccharide--protein glycosyltransferase subunit 2</fullName>
    </recommendedName>
    <alternativeName>
        <fullName evidence="12">Ribophorin-2</fullName>
    </alternativeName>
</protein>
<evidence type="ECO:0000256" key="3">
    <source>
        <dbReference type="ARBA" id="ARBA00004922"/>
    </source>
</evidence>
<dbReference type="AlphaFoldDB" id="A0A8B7PA96"/>
<keyword evidence="8 12" id="KW-0256">Endoplasmic reticulum</keyword>
<dbReference type="RefSeq" id="XP_018023073.1">
    <property type="nucleotide sequence ID" value="XM_018167584.2"/>
</dbReference>
<feature type="domain" description="Ribophorin II C-terminal" evidence="16">
    <location>
        <begin position="545"/>
        <end position="643"/>
    </location>
</feature>